<protein>
    <submittedName>
        <fullName evidence="1">Uncharacterized protein</fullName>
    </submittedName>
</protein>
<proteinExistence type="predicted"/>
<sequence length="177" mass="20207">MIEELEREERKLEKEASRFVTKHRTGVVQSARFLTTGKRLDSGFARSEQRRLDASAESVRKVRAQVTSMRVQMRTLKSDQPFTDKALEAIATMQDDFKAIYEQHVASAEKPPLKALMNDRRVAIAHEMLMLELQIVYGELESLRWYMEEYNVDVGPVNRGSVPVSTEDGIDAVFASL</sequence>
<dbReference type="RefSeq" id="WP_088700336.1">
    <property type="nucleotide sequence ID" value="NZ_JPUA01000032.1"/>
</dbReference>
<gene>
    <name evidence="1" type="ORF">JI62_11575</name>
</gene>
<comment type="caution">
    <text evidence="1">The sequence shown here is derived from an EMBL/GenBank/DDBJ whole genome shotgun (WGS) entry which is preliminary data.</text>
</comment>
<dbReference type="Proteomes" id="UP000197334">
    <property type="component" value="Unassembled WGS sequence"/>
</dbReference>
<organism evidence="1 2">
    <name type="scientific">Halomonas campaniensis</name>
    <dbReference type="NCBI Taxonomy" id="213554"/>
    <lineage>
        <taxon>Bacteria</taxon>
        <taxon>Pseudomonadati</taxon>
        <taxon>Pseudomonadota</taxon>
        <taxon>Gammaproteobacteria</taxon>
        <taxon>Oceanospirillales</taxon>
        <taxon>Halomonadaceae</taxon>
        <taxon>Halomonas</taxon>
    </lineage>
</organism>
<evidence type="ECO:0000313" key="1">
    <source>
        <dbReference type="EMBL" id="OWV29448.1"/>
    </source>
</evidence>
<name>A0A246RZ57_9GAMM</name>
<keyword evidence="2" id="KW-1185">Reference proteome</keyword>
<evidence type="ECO:0000313" key="2">
    <source>
        <dbReference type="Proteomes" id="UP000197334"/>
    </source>
</evidence>
<accession>A0A246RZ57</accession>
<reference evidence="1 2" key="1">
    <citation type="submission" date="2014-08" db="EMBL/GenBank/DDBJ databases">
        <title>Draft genome sequence of a novel L-asparaginase producing marine bacterium, Halomonas campaniensis.</title>
        <authorList>
            <person name="Sundarakrishnan B."/>
            <person name="Moushumi Priya A."/>
            <person name="Raman G."/>
            <person name="Sakthivel N."/>
            <person name="Park S."/>
            <person name="Jayachandran S."/>
        </authorList>
    </citation>
    <scope>NUCLEOTIDE SEQUENCE [LARGE SCALE GENOMIC DNA]</scope>
    <source>
        <strain evidence="1 2">SK03</strain>
    </source>
</reference>
<dbReference type="AlphaFoldDB" id="A0A246RZ57"/>
<dbReference type="EMBL" id="JPUA01000032">
    <property type="protein sequence ID" value="OWV29448.1"/>
    <property type="molecule type" value="Genomic_DNA"/>
</dbReference>